<protein>
    <recommendedName>
        <fullName evidence="4">Secreted protein</fullName>
    </recommendedName>
</protein>
<feature type="chain" id="PRO_5045323090" description="Secreted protein" evidence="1">
    <location>
        <begin position="30"/>
        <end position="130"/>
    </location>
</feature>
<evidence type="ECO:0000313" key="2">
    <source>
        <dbReference type="EMBL" id="MBM7055082.1"/>
    </source>
</evidence>
<name>A0ABS2HWJ5_9ACTN</name>
<evidence type="ECO:0000313" key="3">
    <source>
        <dbReference type="Proteomes" id="UP000712045"/>
    </source>
</evidence>
<proteinExistence type="predicted"/>
<reference evidence="2 3" key="1">
    <citation type="submission" date="2021-02" db="EMBL/GenBank/DDBJ databases">
        <title>Genome Streptomyces sp. RHZ10.</title>
        <authorList>
            <person name="Besaury L."/>
        </authorList>
    </citation>
    <scope>NUCLEOTIDE SEQUENCE [LARGE SCALE GENOMIC DNA]</scope>
    <source>
        <strain evidence="2 3">RHZ10</strain>
    </source>
</reference>
<evidence type="ECO:0008006" key="4">
    <source>
        <dbReference type="Google" id="ProtNLM"/>
    </source>
</evidence>
<keyword evidence="1" id="KW-0732">Signal</keyword>
<dbReference type="EMBL" id="JAFEUF010000062">
    <property type="protein sequence ID" value="MBM7055082.1"/>
    <property type="molecule type" value="Genomic_DNA"/>
</dbReference>
<feature type="signal peptide" evidence="1">
    <location>
        <begin position="1"/>
        <end position="29"/>
    </location>
</feature>
<keyword evidence="3" id="KW-1185">Reference proteome</keyword>
<dbReference type="Proteomes" id="UP000712045">
    <property type="component" value="Unassembled WGS sequence"/>
</dbReference>
<dbReference type="RefSeq" id="WP_205083418.1">
    <property type="nucleotide sequence ID" value="NZ_JAFEUF010000062.1"/>
</dbReference>
<accession>A0ABS2HWJ5</accession>
<organism evidence="2 3">
    <name type="scientific">Streptomyces durocortorensis</name>
    <dbReference type="NCBI Taxonomy" id="2811104"/>
    <lineage>
        <taxon>Bacteria</taxon>
        <taxon>Bacillati</taxon>
        <taxon>Actinomycetota</taxon>
        <taxon>Actinomycetes</taxon>
        <taxon>Kitasatosporales</taxon>
        <taxon>Streptomycetaceae</taxon>
        <taxon>Streptomyces</taxon>
    </lineage>
</organism>
<sequence length="130" mass="13642">MAIRKAVTASMTAAASVAAVLAVGTPSHAATTKFCGPPYAVALGCFYSTGDDFTVQDMRADGKRAVLKWTTDYGRSGECHDANGANNPPTKCDYNLAEGRTLLFWTVIRDGANGADEGTSDPMTAWTSGR</sequence>
<comment type="caution">
    <text evidence="2">The sequence shown here is derived from an EMBL/GenBank/DDBJ whole genome shotgun (WGS) entry which is preliminary data.</text>
</comment>
<gene>
    <name evidence="2" type="ORF">JS521_14665</name>
</gene>
<evidence type="ECO:0000256" key="1">
    <source>
        <dbReference type="SAM" id="SignalP"/>
    </source>
</evidence>